<evidence type="ECO:0000256" key="13">
    <source>
        <dbReference type="ARBA" id="ARBA00023277"/>
    </source>
</evidence>
<dbReference type="Proteomes" id="UP000828390">
    <property type="component" value="Unassembled WGS sequence"/>
</dbReference>
<gene>
    <name evidence="18" type="ORF">DPMN_083342</name>
</gene>
<dbReference type="EMBL" id="JAIWYP010000016">
    <property type="protein sequence ID" value="KAH3695884.1"/>
    <property type="molecule type" value="Genomic_DNA"/>
</dbReference>
<reference evidence="18" key="1">
    <citation type="journal article" date="2019" name="bioRxiv">
        <title>The Genome of the Zebra Mussel, Dreissena polymorpha: A Resource for Invasive Species Research.</title>
        <authorList>
            <person name="McCartney M.A."/>
            <person name="Auch B."/>
            <person name="Kono T."/>
            <person name="Mallez S."/>
            <person name="Zhang Y."/>
            <person name="Obille A."/>
            <person name="Becker A."/>
            <person name="Abrahante J.E."/>
            <person name="Garbe J."/>
            <person name="Badalamenti J.P."/>
            <person name="Herman A."/>
            <person name="Mangelson H."/>
            <person name="Liachko I."/>
            <person name="Sullivan S."/>
            <person name="Sone E.D."/>
            <person name="Koren S."/>
            <person name="Silverstein K.A.T."/>
            <person name="Beckman K.B."/>
            <person name="Gohl D.M."/>
        </authorList>
    </citation>
    <scope>NUCLEOTIDE SEQUENCE</scope>
    <source>
        <strain evidence="18">Duluth1</strain>
        <tissue evidence="18">Whole animal</tissue>
    </source>
</reference>
<name>A0A9D3YCN0_DREPO</name>
<dbReference type="GO" id="GO:0046922">
    <property type="term" value="F:peptide-O-fucosyltransferase activity"/>
    <property type="evidence" value="ECO:0007669"/>
    <property type="project" value="UniProtKB-EC"/>
</dbReference>
<feature type="chain" id="PRO_5038650621" description="GDP-fucose protein O-fucosyltransferase 1" evidence="17">
    <location>
        <begin position="23"/>
        <end position="361"/>
    </location>
</feature>
<keyword evidence="6" id="KW-0328">Glycosyltransferase</keyword>
<dbReference type="GO" id="GO:0005783">
    <property type="term" value="C:endoplasmic reticulum"/>
    <property type="evidence" value="ECO:0007669"/>
    <property type="project" value="UniProtKB-SubCell"/>
</dbReference>
<keyword evidence="7" id="KW-0808">Transferase</keyword>
<dbReference type="GO" id="GO:0006004">
    <property type="term" value="P:fucose metabolic process"/>
    <property type="evidence" value="ECO:0007669"/>
    <property type="project" value="UniProtKB-KW"/>
</dbReference>
<dbReference type="Gene3D" id="3.40.50.11340">
    <property type="match status" value="1"/>
</dbReference>
<comment type="caution">
    <text evidence="18">The sequence shown here is derived from an EMBL/GenBank/DDBJ whole genome shotgun (WGS) entry which is preliminary data.</text>
</comment>
<proteinExistence type="inferred from homology"/>
<comment type="subcellular location">
    <subcellularLocation>
        <location evidence="1">Endoplasmic reticulum</location>
    </subcellularLocation>
</comment>
<evidence type="ECO:0000256" key="12">
    <source>
        <dbReference type="ARBA" id="ARBA00023253"/>
    </source>
</evidence>
<dbReference type="Gene3D" id="3.40.50.11350">
    <property type="match status" value="1"/>
</dbReference>
<evidence type="ECO:0000313" key="19">
    <source>
        <dbReference type="Proteomes" id="UP000828390"/>
    </source>
</evidence>
<dbReference type="PANTHER" id="PTHR21420">
    <property type="entry name" value="GDP-FUCOSE PROTEIN O-FUCOSYLTRANSFERASE 1"/>
    <property type="match status" value="1"/>
</dbReference>
<dbReference type="Pfam" id="PF10250">
    <property type="entry name" value="O-FucT"/>
    <property type="match status" value="1"/>
</dbReference>
<keyword evidence="11" id="KW-0325">Glycoprotein</keyword>
<dbReference type="PANTHER" id="PTHR21420:SF9">
    <property type="entry name" value="GDP-FUCOSE PROTEIN O-FUCOSYLTRANSFERASE 1"/>
    <property type="match status" value="1"/>
</dbReference>
<evidence type="ECO:0000256" key="16">
    <source>
        <dbReference type="ARBA" id="ARBA00048647"/>
    </source>
</evidence>
<keyword evidence="9" id="KW-0914">Notch signaling pathway</keyword>
<evidence type="ECO:0000256" key="14">
    <source>
        <dbReference type="ARBA" id="ARBA00033080"/>
    </source>
</evidence>
<comment type="catalytic activity">
    <reaction evidence="15">
        <text>L-threonyl-[protein] + GDP-beta-L-fucose = 3-O-(alpha-L-fucosyl)-L-threonyl-[protein] + GDP + H(+)</text>
        <dbReference type="Rhea" id="RHEA:70491"/>
        <dbReference type="Rhea" id="RHEA-COMP:11060"/>
        <dbReference type="Rhea" id="RHEA-COMP:17915"/>
        <dbReference type="ChEBI" id="CHEBI:15378"/>
        <dbReference type="ChEBI" id="CHEBI:30013"/>
        <dbReference type="ChEBI" id="CHEBI:57273"/>
        <dbReference type="ChEBI" id="CHEBI:58189"/>
        <dbReference type="ChEBI" id="CHEBI:189631"/>
        <dbReference type="EC" id="2.4.1.221"/>
    </reaction>
    <physiologicalReaction direction="left-to-right" evidence="15">
        <dbReference type="Rhea" id="RHEA:70492"/>
    </physiologicalReaction>
</comment>
<comment type="catalytic activity">
    <reaction evidence="16">
        <text>L-seryl-[protein] + GDP-beta-L-fucose = 3-O-(alpha-L-fucosyl)-L-seryl-[protein] + GDP + H(+)</text>
        <dbReference type="Rhea" id="RHEA:63644"/>
        <dbReference type="Rhea" id="RHEA-COMP:9863"/>
        <dbReference type="Rhea" id="RHEA-COMP:17914"/>
        <dbReference type="ChEBI" id="CHEBI:15378"/>
        <dbReference type="ChEBI" id="CHEBI:29999"/>
        <dbReference type="ChEBI" id="CHEBI:57273"/>
        <dbReference type="ChEBI" id="CHEBI:58189"/>
        <dbReference type="ChEBI" id="CHEBI:189632"/>
        <dbReference type="EC" id="2.4.1.221"/>
    </reaction>
    <physiologicalReaction direction="left-to-right" evidence="16">
        <dbReference type="Rhea" id="RHEA:63645"/>
    </physiologicalReaction>
</comment>
<dbReference type="GO" id="GO:0008593">
    <property type="term" value="P:regulation of Notch signaling pathway"/>
    <property type="evidence" value="ECO:0007669"/>
    <property type="project" value="TreeGrafter"/>
</dbReference>
<keyword evidence="12" id="KW-0294">Fucose metabolism</keyword>
<keyword evidence="8" id="KW-0256">Endoplasmic reticulum</keyword>
<dbReference type="InterPro" id="IPR019378">
    <property type="entry name" value="GDP-Fuc_O-FucTrfase"/>
</dbReference>
<evidence type="ECO:0000313" key="18">
    <source>
        <dbReference type="EMBL" id="KAH3695884.1"/>
    </source>
</evidence>
<evidence type="ECO:0000256" key="1">
    <source>
        <dbReference type="ARBA" id="ARBA00004240"/>
    </source>
</evidence>
<protein>
    <recommendedName>
        <fullName evidence="5">GDP-fucose protein O-fucosyltransferase 1</fullName>
        <ecNumber evidence="4">2.4.1.221</ecNumber>
    </recommendedName>
    <alternativeName>
        <fullName evidence="14">Peptide-O-fucosyltransferase 1</fullName>
    </alternativeName>
</protein>
<evidence type="ECO:0000256" key="3">
    <source>
        <dbReference type="ARBA" id="ARBA00010626"/>
    </source>
</evidence>
<evidence type="ECO:0000256" key="11">
    <source>
        <dbReference type="ARBA" id="ARBA00023180"/>
    </source>
</evidence>
<evidence type="ECO:0000256" key="2">
    <source>
        <dbReference type="ARBA" id="ARBA00004922"/>
    </source>
</evidence>
<dbReference type="GO" id="GO:0007219">
    <property type="term" value="P:Notch signaling pathway"/>
    <property type="evidence" value="ECO:0007669"/>
    <property type="project" value="UniProtKB-KW"/>
</dbReference>
<evidence type="ECO:0000256" key="9">
    <source>
        <dbReference type="ARBA" id="ARBA00022976"/>
    </source>
</evidence>
<keyword evidence="10" id="KW-1015">Disulfide bond</keyword>
<keyword evidence="19" id="KW-1185">Reference proteome</keyword>
<evidence type="ECO:0000256" key="4">
    <source>
        <dbReference type="ARBA" id="ARBA00012196"/>
    </source>
</evidence>
<dbReference type="InterPro" id="IPR039922">
    <property type="entry name" value="POFUT1"/>
</dbReference>
<evidence type="ECO:0000256" key="10">
    <source>
        <dbReference type="ARBA" id="ARBA00023157"/>
    </source>
</evidence>
<reference evidence="18" key="2">
    <citation type="submission" date="2020-11" db="EMBL/GenBank/DDBJ databases">
        <authorList>
            <person name="McCartney M.A."/>
            <person name="Auch B."/>
            <person name="Kono T."/>
            <person name="Mallez S."/>
            <person name="Becker A."/>
            <person name="Gohl D.M."/>
            <person name="Silverstein K.A.T."/>
            <person name="Koren S."/>
            <person name="Bechman K.B."/>
            <person name="Herman A."/>
            <person name="Abrahante J.E."/>
            <person name="Garbe J."/>
        </authorList>
    </citation>
    <scope>NUCLEOTIDE SEQUENCE</scope>
    <source>
        <strain evidence="18">Duluth1</strain>
        <tissue evidence="18">Whole animal</tissue>
    </source>
</reference>
<evidence type="ECO:0000256" key="6">
    <source>
        <dbReference type="ARBA" id="ARBA00022676"/>
    </source>
</evidence>
<keyword evidence="13" id="KW-0119">Carbohydrate metabolism</keyword>
<sequence>MRCFALISQFVLLLICFQRYFMEEVNKYEVDPNGYLIFCLCMGRFGNQAEHFLGGLAFAKSINRTLLLPPWRTYKNVPFTDWFKLEPLQEYHKVIPAEQFMKILAPEVWPPGKRKGSCFSFEENAECKMKDGNPFGPFWDELGVDFDSTESYTVYYEEHDRWRTRFPATEYPVVALRGAPAPFPMAPSVRPLQQHLQWSDTIVEQGQQYVDRNFPKEKYVGIHLRNGPDWENACRHTEGGIGSFMASPQCIKPGGAQKVTKEICLPSTNSILKQLKQAVMETGATVVYVATDKNPLISDITEYLKDFQVKVYHQDPWLPQLDLYILGEADHFIGNCVSSFTSFVSRARKVRNKPTTFWGLG</sequence>
<evidence type="ECO:0000256" key="17">
    <source>
        <dbReference type="SAM" id="SignalP"/>
    </source>
</evidence>
<comment type="similarity">
    <text evidence="3">Belongs to the glycosyltransferase 65 family.</text>
</comment>
<accession>A0A9D3YCN0</accession>
<evidence type="ECO:0000256" key="7">
    <source>
        <dbReference type="ARBA" id="ARBA00022679"/>
    </source>
</evidence>
<comment type="pathway">
    <text evidence="2">Protein modification; protein glycosylation.</text>
</comment>
<dbReference type="AlphaFoldDB" id="A0A9D3YCN0"/>
<keyword evidence="17" id="KW-0732">Signal</keyword>
<organism evidence="18 19">
    <name type="scientific">Dreissena polymorpha</name>
    <name type="common">Zebra mussel</name>
    <name type="synonym">Mytilus polymorpha</name>
    <dbReference type="NCBI Taxonomy" id="45954"/>
    <lineage>
        <taxon>Eukaryota</taxon>
        <taxon>Metazoa</taxon>
        <taxon>Spiralia</taxon>
        <taxon>Lophotrochozoa</taxon>
        <taxon>Mollusca</taxon>
        <taxon>Bivalvia</taxon>
        <taxon>Autobranchia</taxon>
        <taxon>Heteroconchia</taxon>
        <taxon>Euheterodonta</taxon>
        <taxon>Imparidentia</taxon>
        <taxon>Neoheterodontei</taxon>
        <taxon>Myida</taxon>
        <taxon>Dreissenoidea</taxon>
        <taxon>Dreissenidae</taxon>
        <taxon>Dreissena</taxon>
    </lineage>
</organism>
<evidence type="ECO:0000256" key="5">
    <source>
        <dbReference type="ARBA" id="ARBA00021745"/>
    </source>
</evidence>
<evidence type="ECO:0000256" key="15">
    <source>
        <dbReference type="ARBA" id="ARBA00047273"/>
    </source>
</evidence>
<dbReference type="CDD" id="cd11302">
    <property type="entry name" value="O-FucT-1"/>
    <property type="match status" value="1"/>
</dbReference>
<feature type="signal peptide" evidence="17">
    <location>
        <begin position="1"/>
        <end position="22"/>
    </location>
</feature>
<evidence type="ECO:0000256" key="8">
    <source>
        <dbReference type="ARBA" id="ARBA00022824"/>
    </source>
</evidence>
<dbReference type="OrthoDB" id="10050276at2759"/>
<dbReference type="EC" id="2.4.1.221" evidence="4"/>